<dbReference type="Gene3D" id="3.30.780.20">
    <property type="match status" value="1"/>
</dbReference>
<dbReference type="GO" id="GO:0004386">
    <property type="term" value="F:helicase activity"/>
    <property type="evidence" value="ECO:0007669"/>
    <property type="project" value="UniProtKB-KW"/>
</dbReference>
<proteinExistence type="predicted"/>
<name>A0A2Z4Y8N9_SUMC1</name>
<dbReference type="InterPro" id="IPR001650">
    <property type="entry name" value="Helicase_C-like"/>
</dbReference>
<accession>A0A2Z4Y8N9</accession>
<dbReference type="PANTHER" id="PTHR11274:SF0">
    <property type="entry name" value="GENERAL TRANSCRIPTION AND DNA REPAIR FACTOR IIH HELICASE SUBUNIT XPB"/>
    <property type="match status" value="1"/>
</dbReference>
<evidence type="ECO:0000256" key="1">
    <source>
        <dbReference type="ARBA" id="ARBA00022741"/>
    </source>
</evidence>
<gene>
    <name evidence="7" type="ORF">BRCON_2449</name>
</gene>
<evidence type="ECO:0000313" key="7">
    <source>
        <dbReference type="EMBL" id="AXA37219.1"/>
    </source>
</evidence>
<sequence length="561" mass="63847">MKAQLSYEQGDFFSVQFPYQLHYVRRIRNLGNRRWDPDTKSWLVHLAHLLEVMEIFELTRADIPPKLWRAYQVYRIRNYRVRLIAGPVMARLEGDNLPLDKIDAATSFFLPGYQYTQRFIEGRWDGRRHLLDRRRMQFPAGLLPRVRAVLNAEGVAYQFIEETPVPQRTLTFKRPPVELRDYQRACVEAALNARRGVLELATGAGKTLLAACLIHELGLPTLFVVHTRDLLHQTREVFRQHLSSKIGQVGDGKIDLQPVTVATVQTCSRAFGINVGLTPDDDEPLEDDPTEVAAQSKDVVEFVRSCPVVFFDECHHLPAECCYALAMETKNAHYRYGLSATPYRADRLDMLLEAALGEKIFCARASNLIERGYLVPPEIYFYAVSPYRTAPSRRPDYATIFREYIIHNPERNAMIVEHARALAEEGKSVLVLVSQVAHGEVLRELMPEAPLVQGTDSAEKRQKVFHRLGKKSLKIVIATTLADEGLDIPTLDAVILASGGKSETRALQRVGRSLRPAPKKKHATIIDFFDNAPYLQEHSLRRLEIFRTEPAFRIHTVGFTA</sequence>
<organism evidence="7 8">
    <name type="scientific">Sumerlaea chitinivorans</name>
    <dbReference type="NCBI Taxonomy" id="2250252"/>
    <lineage>
        <taxon>Bacteria</taxon>
        <taxon>Candidatus Sumerlaeota</taxon>
        <taxon>Candidatus Sumerlaeia</taxon>
        <taxon>Candidatus Sumerlaeales</taxon>
        <taxon>Candidatus Sumerlaeaceae</taxon>
        <taxon>Candidatus Sumerlaea</taxon>
    </lineage>
</organism>
<dbReference type="EMBL" id="CP030759">
    <property type="protein sequence ID" value="AXA37219.1"/>
    <property type="molecule type" value="Genomic_DNA"/>
</dbReference>
<dbReference type="KEGG" id="schv:BRCON_2449"/>
<dbReference type="SUPFAM" id="SSF52540">
    <property type="entry name" value="P-loop containing nucleoside triphosphate hydrolases"/>
    <property type="match status" value="2"/>
</dbReference>
<dbReference type="InterPro" id="IPR027417">
    <property type="entry name" value="P-loop_NTPase"/>
</dbReference>
<dbReference type="GO" id="GO:0016787">
    <property type="term" value="F:hydrolase activity"/>
    <property type="evidence" value="ECO:0007669"/>
    <property type="project" value="UniProtKB-KW"/>
</dbReference>
<dbReference type="SMART" id="SM00490">
    <property type="entry name" value="HELICc"/>
    <property type="match status" value="1"/>
</dbReference>
<keyword evidence="3 7" id="KW-0347">Helicase</keyword>
<dbReference type="SMART" id="SM00487">
    <property type="entry name" value="DEXDc"/>
    <property type="match status" value="1"/>
</dbReference>
<dbReference type="PROSITE" id="PS51192">
    <property type="entry name" value="HELICASE_ATP_BIND_1"/>
    <property type="match status" value="1"/>
</dbReference>
<keyword evidence="4" id="KW-0067">ATP-binding</keyword>
<reference evidence="7 8" key="1">
    <citation type="submission" date="2018-05" db="EMBL/GenBank/DDBJ databases">
        <title>A metagenomic window into the 2 km-deep terrestrial subsurface aquifer revealed taxonomically and functionally diverse microbial community comprising novel uncultured bacterial lineages.</title>
        <authorList>
            <person name="Kadnikov V.V."/>
            <person name="Mardanov A.V."/>
            <person name="Beletsky A.V."/>
            <person name="Banks D."/>
            <person name="Pimenov N.V."/>
            <person name="Frank Y.A."/>
            <person name="Karnachuk O.V."/>
            <person name="Ravin N.V."/>
        </authorList>
    </citation>
    <scope>NUCLEOTIDE SEQUENCE [LARGE SCALE GENOMIC DNA]</scope>
    <source>
        <strain evidence="7">BY</strain>
    </source>
</reference>
<protein>
    <submittedName>
        <fullName evidence="7">DNA helicase, phage-associated</fullName>
    </submittedName>
</protein>
<dbReference type="InterPro" id="IPR049430">
    <property type="entry name" value="UvsW_N_sf"/>
</dbReference>
<evidence type="ECO:0000256" key="4">
    <source>
        <dbReference type="ARBA" id="ARBA00022840"/>
    </source>
</evidence>
<dbReference type="Pfam" id="PF00271">
    <property type="entry name" value="Helicase_C"/>
    <property type="match status" value="1"/>
</dbReference>
<dbReference type="InterPro" id="IPR014001">
    <property type="entry name" value="Helicase_ATP-bd"/>
</dbReference>
<dbReference type="Proteomes" id="UP000262583">
    <property type="component" value="Chromosome"/>
</dbReference>
<evidence type="ECO:0000256" key="3">
    <source>
        <dbReference type="ARBA" id="ARBA00022806"/>
    </source>
</evidence>
<dbReference type="Pfam" id="PF04851">
    <property type="entry name" value="ResIII"/>
    <property type="match status" value="1"/>
</dbReference>
<evidence type="ECO:0000256" key="2">
    <source>
        <dbReference type="ARBA" id="ARBA00022801"/>
    </source>
</evidence>
<dbReference type="AlphaFoldDB" id="A0A2Z4Y8N9"/>
<dbReference type="Gene3D" id="3.40.50.300">
    <property type="entry name" value="P-loop containing nucleotide triphosphate hydrolases"/>
    <property type="match status" value="2"/>
</dbReference>
<keyword evidence="2" id="KW-0378">Hydrolase</keyword>
<feature type="domain" description="Helicase C-terminal" evidence="6">
    <location>
        <begin position="414"/>
        <end position="561"/>
    </location>
</feature>
<feature type="domain" description="Helicase ATP-binding" evidence="5">
    <location>
        <begin position="187"/>
        <end position="360"/>
    </location>
</feature>
<dbReference type="InterPro" id="IPR006935">
    <property type="entry name" value="Helicase/UvrB_N"/>
</dbReference>
<keyword evidence="1" id="KW-0547">Nucleotide-binding</keyword>
<evidence type="ECO:0000313" key="8">
    <source>
        <dbReference type="Proteomes" id="UP000262583"/>
    </source>
</evidence>
<dbReference type="PANTHER" id="PTHR11274">
    <property type="entry name" value="RAD25/XP-B DNA REPAIR HELICASE"/>
    <property type="match status" value="1"/>
</dbReference>
<dbReference type="GO" id="GO:0005524">
    <property type="term" value="F:ATP binding"/>
    <property type="evidence" value="ECO:0007669"/>
    <property type="project" value="UniProtKB-KW"/>
</dbReference>
<dbReference type="PROSITE" id="PS51194">
    <property type="entry name" value="HELICASE_CTER"/>
    <property type="match status" value="1"/>
</dbReference>
<evidence type="ECO:0000259" key="5">
    <source>
        <dbReference type="PROSITE" id="PS51192"/>
    </source>
</evidence>
<dbReference type="InterPro" id="IPR050615">
    <property type="entry name" value="ATP-dep_DNA_Helicase"/>
</dbReference>
<evidence type="ECO:0000259" key="6">
    <source>
        <dbReference type="PROSITE" id="PS51194"/>
    </source>
</evidence>
<dbReference type="GO" id="GO:0003677">
    <property type="term" value="F:DNA binding"/>
    <property type="evidence" value="ECO:0007669"/>
    <property type="project" value="InterPro"/>
</dbReference>
<dbReference type="CDD" id="cd17926">
    <property type="entry name" value="DEXHc_RE"/>
    <property type="match status" value="1"/>
</dbReference>